<dbReference type="EMBL" id="JBHSCZ010000001">
    <property type="protein sequence ID" value="MFC4262396.1"/>
    <property type="molecule type" value="Genomic_DNA"/>
</dbReference>
<dbReference type="Pfam" id="PF00842">
    <property type="entry name" value="Ala_racemase_C"/>
    <property type="match status" value="1"/>
</dbReference>
<keyword evidence="6" id="KW-0436">Ligase</keyword>
<comment type="cofactor">
    <cofactor evidence="1 4">
        <name>pyridoxal 5'-phosphate</name>
        <dbReference type="ChEBI" id="CHEBI:597326"/>
    </cofactor>
</comment>
<dbReference type="SUPFAM" id="SSF50621">
    <property type="entry name" value="Alanine racemase C-terminal domain-like"/>
    <property type="match status" value="1"/>
</dbReference>
<dbReference type="SUPFAM" id="SSF63418">
    <property type="entry name" value="MurE/MurF N-terminal domain"/>
    <property type="match status" value="1"/>
</dbReference>
<feature type="binding site" evidence="4">
    <location>
        <position position="596"/>
    </location>
    <ligand>
        <name>substrate</name>
    </ligand>
</feature>
<comment type="similarity">
    <text evidence="4">Belongs to the alanine racemase family.</text>
</comment>
<feature type="active site" description="Proton acceptor; specific for D-alanine" evidence="4">
    <location>
        <position position="498"/>
    </location>
</feature>
<evidence type="ECO:0000313" key="6">
    <source>
        <dbReference type="EMBL" id="MFC4262396.1"/>
    </source>
</evidence>
<dbReference type="InterPro" id="IPR036565">
    <property type="entry name" value="Mur-like_cat_sf"/>
</dbReference>
<dbReference type="Gene3D" id="2.40.37.10">
    <property type="entry name" value="Lyase, Ornithine Decarboxylase, Chain A, domain 1"/>
    <property type="match status" value="1"/>
</dbReference>
<sequence length="829" mass="93296">MAITFSKITNVITNTSFHQVNDVLVDYLLTDSRKLLIPSSTIFFALEGNNRQGISFVTTLYHKGVRCFVVPQNINSHFFDDLPQANFVIVNNVLHALQQLVTHHRNQFNIPVIGITGSNGKTIVKEWLYQLLHYQYKIVRSPKSYNSQIGVPLSVWKMNAADELAIFESGISQPNEMALLQPIINPSIGIVTSMGSAHNEGFTSMQQKINEKLLLFTQAKFLVYNIDDVLLHDEVNKFKEEKNKDLKTITWGVNENATIKLINTEKKNDVTSIELTYYNNNVNFIIPFTDNASVANAISCFCVLVILKVDAASVAPLMEQLRPIEMRLQLKKGLHNCSIINDSYSADIESFAISLDFLAQQNQQAKHTVILSDLLQTGVEASLLYQQIASILQNKHLYRFIGIGTQISENASFFKQIDHIHFYATTNDFISNYQELQLQNEVILLKGARKFQFERISSLLEEKVHETQLEINLNSIRHNLNVYRKLQAPGVKTMVMVKAFSYGTGGFEIANVLQHAGVDYLAVAYADEAIELRNASIQLPIMIMNTEVAGFSKIVQYHLEPEIYSINILQKFIAFLNEKQIKHYPIFIKLDTGMHRLGFDESDIPTLCNILKKTNSVKVVSAFSHLVASDAAQHDDFTAHQATLFLKMAALLEQALGYTFIKHIANSSAIYRHPTLQYDMVRLGIGLYGVDATPFIQQQLAPVATLKTTISQIKWVKPGESVGYNRNAMVQQNTKVATVRIGYADGYPRLLGNGNGKMLVNDMLAPVIGNICMDMTMLDITGIDANEGDEIIVFGEQPTVNNMATWATTIPYEILTNISQRVKRVYFED</sequence>
<comment type="pathway">
    <text evidence="4">Amino-acid biosynthesis; D-alanine biosynthesis; D-alanine from L-alanine: step 1/1.</text>
</comment>
<dbReference type="SUPFAM" id="SSF51419">
    <property type="entry name" value="PLP-binding barrel"/>
    <property type="match status" value="1"/>
</dbReference>
<keyword evidence="2 4" id="KW-0663">Pyridoxal phosphate</keyword>
<evidence type="ECO:0000256" key="3">
    <source>
        <dbReference type="ARBA" id="ARBA00023235"/>
    </source>
</evidence>
<evidence type="ECO:0000256" key="4">
    <source>
        <dbReference type="HAMAP-Rule" id="MF_01201"/>
    </source>
</evidence>
<keyword evidence="3 4" id="KW-0413">Isomerase</keyword>
<accession>A0ABV8QQC7</accession>
<dbReference type="Gene3D" id="3.20.20.10">
    <property type="entry name" value="Alanine racemase"/>
    <property type="match status" value="1"/>
</dbReference>
<evidence type="ECO:0000259" key="5">
    <source>
        <dbReference type="SMART" id="SM01005"/>
    </source>
</evidence>
<dbReference type="Pfam" id="PF01168">
    <property type="entry name" value="Ala_racemase_N"/>
    <property type="match status" value="1"/>
</dbReference>
<dbReference type="InterPro" id="IPR036615">
    <property type="entry name" value="Mur_ligase_C_dom_sf"/>
</dbReference>
<dbReference type="EC" id="5.1.1.1" evidence="4"/>
<dbReference type="InterPro" id="IPR011079">
    <property type="entry name" value="Ala_racemase_C"/>
</dbReference>
<dbReference type="RefSeq" id="WP_379707766.1">
    <property type="nucleotide sequence ID" value="NZ_JBHSCZ010000001.1"/>
</dbReference>
<dbReference type="GO" id="GO:0016874">
    <property type="term" value="F:ligase activity"/>
    <property type="evidence" value="ECO:0007669"/>
    <property type="project" value="UniProtKB-KW"/>
</dbReference>
<dbReference type="SMART" id="SM01005">
    <property type="entry name" value="Ala_racemase_C"/>
    <property type="match status" value="1"/>
</dbReference>
<name>A0ABV8QQC7_9BACT</name>
<dbReference type="HAMAP" id="MF_01201">
    <property type="entry name" value="Ala_racemase"/>
    <property type="match status" value="1"/>
</dbReference>
<dbReference type="InterPro" id="IPR029066">
    <property type="entry name" value="PLP-binding_barrel"/>
</dbReference>
<feature type="modified residue" description="N6-(pyridoxal phosphate)lysine" evidence="4">
    <location>
        <position position="498"/>
    </location>
</feature>
<comment type="caution">
    <text evidence="6">The sequence shown here is derived from an EMBL/GenBank/DDBJ whole genome shotgun (WGS) entry which is preliminary data.</text>
</comment>
<dbReference type="PANTHER" id="PTHR30511:SF0">
    <property type="entry name" value="ALANINE RACEMASE, CATABOLIC-RELATED"/>
    <property type="match status" value="1"/>
</dbReference>
<dbReference type="PANTHER" id="PTHR30511">
    <property type="entry name" value="ALANINE RACEMASE"/>
    <property type="match status" value="1"/>
</dbReference>
<dbReference type="CDD" id="cd00430">
    <property type="entry name" value="PLPDE_III_AR"/>
    <property type="match status" value="1"/>
</dbReference>
<protein>
    <recommendedName>
        <fullName evidence="4">Alanine racemase</fullName>
        <ecNumber evidence="4">5.1.1.1</ecNumber>
    </recommendedName>
</protein>
<dbReference type="NCBIfam" id="NF008897">
    <property type="entry name" value="PRK11930.1"/>
    <property type="match status" value="1"/>
</dbReference>
<evidence type="ECO:0000256" key="1">
    <source>
        <dbReference type="ARBA" id="ARBA00001933"/>
    </source>
</evidence>
<dbReference type="InterPro" id="IPR001608">
    <property type="entry name" value="Ala_racemase_N"/>
</dbReference>
<comment type="catalytic activity">
    <reaction evidence="4">
        <text>L-alanine = D-alanine</text>
        <dbReference type="Rhea" id="RHEA:20249"/>
        <dbReference type="ChEBI" id="CHEBI:57416"/>
        <dbReference type="ChEBI" id="CHEBI:57972"/>
        <dbReference type="EC" id="5.1.1.1"/>
    </reaction>
</comment>
<keyword evidence="7" id="KW-1185">Reference proteome</keyword>
<dbReference type="NCBIfam" id="TIGR00492">
    <property type="entry name" value="alr"/>
    <property type="match status" value="1"/>
</dbReference>
<evidence type="ECO:0000313" key="7">
    <source>
        <dbReference type="Proteomes" id="UP001595907"/>
    </source>
</evidence>
<evidence type="ECO:0000256" key="2">
    <source>
        <dbReference type="ARBA" id="ARBA00022898"/>
    </source>
</evidence>
<dbReference type="Gene3D" id="3.90.190.20">
    <property type="entry name" value="Mur ligase, C-terminal domain"/>
    <property type="match status" value="1"/>
</dbReference>
<dbReference type="Gene3D" id="3.40.1190.10">
    <property type="entry name" value="Mur-like, catalytic domain"/>
    <property type="match status" value="1"/>
</dbReference>
<dbReference type="Pfam" id="PF08245">
    <property type="entry name" value="Mur_ligase_M"/>
    <property type="match status" value="1"/>
</dbReference>
<feature type="active site" description="Proton acceptor; specific for L-alanine" evidence="4">
    <location>
        <position position="724"/>
    </location>
</feature>
<dbReference type="InterPro" id="IPR035911">
    <property type="entry name" value="MurE/MurF_N"/>
</dbReference>
<dbReference type="SUPFAM" id="SSF53244">
    <property type="entry name" value="MurD-like peptide ligases, peptide-binding domain"/>
    <property type="match status" value="1"/>
</dbReference>
<dbReference type="InterPro" id="IPR013221">
    <property type="entry name" value="Mur_ligase_cen"/>
</dbReference>
<proteinExistence type="inferred from homology"/>
<gene>
    <name evidence="6" type="ORF">ACFOWM_05890</name>
</gene>
<dbReference type="PRINTS" id="PR00992">
    <property type="entry name" value="ALARACEMASE"/>
</dbReference>
<dbReference type="InterPro" id="IPR000821">
    <property type="entry name" value="Ala_racemase"/>
</dbReference>
<dbReference type="InterPro" id="IPR009006">
    <property type="entry name" value="Ala_racemase/Decarboxylase_C"/>
</dbReference>
<dbReference type="Proteomes" id="UP001595907">
    <property type="component" value="Unassembled WGS sequence"/>
</dbReference>
<dbReference type="Gene3D" id="3.40.1390.10">
    <property type="entry name" value="MurE/MurF, N-terminal domain"/>
    <property type="match status" value="1"/>
</dbReference>
<organism evidence="6 7">
    <name type="scientific">Ferruginibacter yonginensis</name>
    <dbReference type="NCBI Taxonomy" id="1310416"/>
    <lineage>
        <taxon>Bacteria</taxon>
        <taxon>Pseudomonadati</taxon>
        <taxon>Bacteroidota</taxon>
        <taxon>Chitinophagia</taxon>
        <taxon>Chitinophagales</taxon>
        <taxon>Chitinophagaceae</taxon>
        <taxon>Ferruginibacter</taxon>
    </lineage>
</organism>
<comment type="function">
    <text evidence="4">Catalyzes the interconversion of L-alanine and D-alanine. May also act on other amino acids.</text>
</comment>
<feature type="binding site" evidence="4">
    <location>
        <position position="773"/>
    </location>
    <ligand>
        <name>substrate</name>
    </ligand>
</feature>
<dbReference type="SUPFAM" id="SSF53623">
    <property type="entry name" value="MurD-like peptide ligases, catalytic domain"/>
    <property type="match status" value="1"/>
</dbReference>
<feature type="domain" description="Alanine racemase C-terminal" evidence="5">
    <location>
        <begin position="703"/>
        <end position="827"/>
    </location>
</feature>
<reference evidence="7" key="1">
    <citation type="journal article" date="2019" name="Int. J. Syst. Evol. Microbiol.">
        <title>The Global Catalogue of Microorganisms (GCM) 10K type strain sequencing project: providing services to taxonomists for standard genome sequencing and annotation.</title>
        <authorList>
            <consortium name="The Broad Institute Genomics Platform"/>
            <consortium name="The Broad Institute Genome Sequencing Center for Infectious Disease"/>
            <person name="Wu L."/>
            <person name="Ma J."/>
        </authorList>
    </citation>
    <scope>NUCLEOTIDE SEQUENCE [LARGE SCALE GENOMIC DNA]</scope>
    <source>
        <strain evidence="7">CECT 8289</strain>
    </source>
</reference>